<dbReference type="Ensembl" id="ENSEBUT00000022721.1">
    <property type="protein sequence ID" value="ENSEBUP00000022145.1"/>
    <property type="gene ID" value="ENSEBUG00000013650.1"/>
</dbReference>
<protein>
    <recommendedName>
        <fullName evidence="2">CARMIL C-terminal domain-containing protein</fullName>
    </recommendedName>
</protein>
<feature type="compositionally biased region" description="Basic and acidic residues" evidence="1">
    <location>
        <begin position="175"/>
        <end position="184"/>
    </location>
</feature>
<dbReference type="Pfam" id="PF16000">
    <property type="entry name" value="CARMIL_C"/>
    <property type="match status" value="1"/>
</dbReference>
<evidence type="ECO:0000313" key="3">
    <source>
        <dbReference type="Ensembl" id="ENSEBUP00000022145.1"/>
    </source>
</evidence>
<organism evidence="3 4">
    <name type="scientific">Eptatretus burgeri</name>
    <name type="common">Inshore hagfish</name>
    <dbReference type="NCBI Taxonomy" id="7764"/>
    <lineage>
        <taxon>Eukaryota</taxon>
        <taxon>Metazoa</taxon>
        <taxon>Chordata</taxon>
        <taxon>Craniata</taxon>
        <taxon>Vertebrata</taxon>
        <taxon>Cyclostomata</taxon>
        <taxon>Myxini</taxon>
        <taxon>Myxiniformes</taxon>
        <taxon>Myxinidae</taxon>
        <taxon>Eptatretinae</taxon>
        <taxon>Eptatretus</taxon>
    </lineage>
</organism>
<keyword evidence="4" id="KW-1185">Reference proteome</keyword>
<sequence length="270" mass="30201">MVEAMHTTMGNLCSSLITDEGCTEVWHETGVGINMLALPRGFVQKVLVEQAGSELLNQIGEVRLDISLKLTNQAVDRMLELLSQMQRQLGKQLEKQGQIMAATPEEDFASDGLSKALPSFRRSQTRSRKMRPLSVDFEVDAGTEKVSAKGKTGSNRQAKDFGVGESVDPLVLPSEEDRQLEHITRSRPARPGRPGRPQHKTPPEQNKDQSGIDEHVDEGVDDFFSKKILPPEHRYVENCLCLLQFVQVGLLYTQILLFLPLSLFPRSYFA</sequence>
<feature type="region of interest" description="Disordered" evidence="1">
    <location>
        <begin position="110"/>
        <end position="131"/>
    </location>
</feature>
<dbReference type="InterPro" id="IPR031943">
    <property type="entry name" value="CARMIL_C"/>
</dbReference>
<proteinExistence type="predicted"/>
<reference evidence="3" key="2">
    <citation type="submission" date="2025-09" db="UniProtKB">
        <authorList>
            <consortium name="Ensembl"/>
        </authorList>
    </citation>
    <scope>IDENTIFICATION</scope>
</reference>
<accession>A0A8C4WZF2</accession>
<evidence type="ECO:0000313" key="4">
    <source>
        <dbReference type="Proteomes" id="UP000694388"/>
    </source>
</evidence>
<name>A0A8C4WZF2_EPTBU</name>
<evidence type="ECO:0000259" key="2">
    <source>
        <dbReference type="Pfam" id="PF16000"/>
    </source>
</evidence>
<feature type="region of interest" description="Disordered" evidence="1">
    <location>
        <begin position="145"/>
        <end position="213"/>
    </location>
</feature>
<dbReference type="AlphaFoldDB" id="A0A8C4WZF2"/>
<feature type="domain" description="CARMIL C-terminal" evidence="2">
    <location>
        <begin position="36"/>
        <end position="229"/>
    </location>
</feature>
<dbReference type="Proteomes" id="UP000694388">
    <property type="component" value="Unplaced"/>
</dbReference>
<reference evidence="3" key="1">
    <citation type="submission" date="2025-08" db="UniProtKB">
        <authorList>
            <consortium name="Ensembl"/>
        </authorList>
    </citation>
    <scope>IDENTIFICATION</scope>
</reference>
<feature type="compositionally biased region" description="Basic and acidic residues" evidence="1">
    <location>
        <begin position="201"/>
        <end position="213"/>
    </location>
</feature>
<evidence type="ECO:0000256" key="1">
    <source>
        <dbReference type="SAM" id="MobiDB-lite"/>
    </source>
</evidence>